<organism evidence="3 4">
    <name type="scientific">Candidatus Magasanikbacteria bacterium RIFCSPHIGHO2_02_FULL_50_9b</name>
    <dbReference type="NCBI Taxonomy" id="1798682"/>
    <lineage>
        <taxon>Bacteria</taxon>
        <taxon>Candidatus Magasanikiibacteriota</taxon>
    </lineage>
</organism>
<dbReference type="PANTHER" id="PTHR34039:SF1">
    <property type="entry name" value="UPF0102 PROTEIN YRAN"/>
    <property type="match status" value="1"/>
</dbReference>
<dbReference type="SUPFAM" id="SSF52980">
    <property type="entry name" value="Restriction endonuclease-like"/>
    <property type="match status" value="1"/>
</dbReference>
<protein>
    <recommendedName>
        <fullName evidence="2">UPF0102 protein A3C15_01165</fullName>
    </recommendedName>
</protein>
<comment type="caution">
    <text evidence="3">The sequence shown here is derived from an EMBL/GenBank/DDBJ whole genome shotgun (WGS) entry which is preliminary data.</text>
</comment>
<name>A0A1F6M9G4_9BACT</name>
<evidence type="ECO:0000313" key="4">
    <source>
        <dbReference type="Proteomes" id="UP000176532"/>
    </source>
</evidence>
<dbReference type="GO" id="GO:0003676">
    <property type="term" value="F:nucleic acid binding"/>
    <property type="evidence" value="ECO:0007669"/>
    <property type="project" value="InterPro"/>
</dbReference>
<dbReference type="InterPro" id="IPR011335">
    <property type="entry name" value="Restrct_endonuc-II-like"/>
</dbReference>
<proteinExistence type="inferred from homology"/>
<dbReference type="HAMAP" id="MF_00048">
    <property type="entry name" value="UPF0102"/>
    <property type="match status" value="1"/>
</dbReference>
<dbReference type="InterPro" id="IPR011856">
    <property type="entry name" value="tRNA_endonuc-like_dom_sf"/>
</dbReference>
<dbReference type="Gene3D" id="3.40.1350.10">
    <property type="match status" value="1"/>
</dbReference>
<reference evidence="3 4" key="1">
    <citation type="journal article" date="2016" name="Nat. Commun.">
        <title>Thousands of microbial genomes shed light on interconnected biogeochemical processes in an aquifer system.</title>
        <authorList>
            <person name="Anantharaman K."/>
            <person name="Brown C.T."/>
            <person name="Hug L.A."/>
            <person name="Sharon I."/>
            <person name="Castelle C.J."/>
            <person name="Probst A.J."/>
            <person name="Thomas B.C."/>
            <person name="Singh A."/>
            <person name="Wilkins M.J."/>
            <person name="Karaoz U."/>
            <person name="Brodie E.L."/>
            <person name="Williams K.H."/>
            <person name="Hubbard S.S."/>
            <person name="Banfield J.F."/>
        </authorList>
    </citation>
    <scope>NUCLEOTIDE SEQUENCE [LARGE SCALE GENOMIC DNA]</scope>
</reference>
<dbReference type="AlphaFoldDB" id="A0A1F6M9G4"/>
<dbReference type="InterPro" id="IPR003509">
    <property type="entry name" value="UPF0102_YraN-like"/>
</dbReference>
<accession>A0A1F6M9G4</accession>
<evidence type="ECO:0000256" key="2">
    <source>
        <dbReference type="HAMAP-Rule" id="MF_00048"/>
    </source>
</evidence>
<evidence type="ECO:0000256" key="1">
    <source>
        <dbReference type="ARBA" id="ARBA00006738"/>
    </source>
</evidence>
<dbReference type="Proteomes" id="UP000176532">
    <property type="component" value="Unassembled WGS sequence"/>
</dbReference>
<dbReference type="Pfam" id="PF02021">
    <property type="entry name" value="UPF0102"/>
    <property type="match status" value="1"/>
</dbReference>
<dbReference type="PANTHER" id="PTHR34039">
    <property type="entry name" value="UPF0102 PROTEIN YRAN"/>
    <property type="match status" value="1"/>
</dbReference>
<gene>
    <name evidence="3" type="ORF">A3C15_01165</name>
</gene>
<sequence>MRARGDRGEEAARRVLTRAGYKIILNNFCVQGGEIDIIARAADGTVVFVEVKLRAREPPDHRAVLPASKLLHVRRAARYYLSEHAVRPERIRFDLLLLIAREQTGNARVFWYKNL</sequence>
<dbReference type="EMBL" id="MFQD01000003">
    <property type="protein sequence ID" value="OGH68218.1"/>
    <property type="molecule type" value="Genomic_DNA"/>
</dbReference>
<evidence type="ECO:0000313" key="3">
    <source>
        <dbReference type="EMBL" id="OGH68218.1"/>
    </source>
</evidence>
<comment type="similarity">
    <text evidence="1 2">Belongs to the UPF0102 family.</text>
</comment>